<protein>
    <submittedName>
        <fullName evidence="1">Uncharacterized protein</fullName>
    </submittedName>
</protein>
<reference evidence="1" key="1">
    <citation type="submission" date="2023-07" db="EMBL/GenBank/DDBJ databases">
        <title>Sorghum-associated microbial communities from plants grown in Nebraska, USA.</title>
        <authorList>
            <person name="Schachtman D."/>
        </authorList>
    </citation>
    <scope>NUCLEOTIDE SEQUENCE</scope>
    <source>
        <strain evidence="1">BE46</strain>
    </source>
</reference>
<evidence type="ECO:0000313" key="1">
    <source>
        <dbReference type="EMBL" id="MDR6609361.1"/>
    </source>
</evidence>
<gene>
    <name evidence="1" type="ORF">J2X87_004461</name>
</gene>
<comment type="caution">
    <text evidence="1">The sequence shown here is derived from an EMBL/GenBank/DDBJ whole genome shotgun (WGS) entry which is preliminary data.</text>
</comment>
<sequence length="111" mass="12762">MDIDHIPSRKALEVYIHLNFPEIDWHERRMILKRAPSIAIPSEVHRKFSETYGGRNHLSKKMKDAADLRLAVDSNFDAVKAGLLELGVGESDIETARSNLHELHTEQGWYQ</sequence>
<name>A0ACC6JSV8_9PSED</name>
<keyword evidence="2" id="KW-1185">Reference proteome</keyword>
<organism evidence="1 2">
    <name type="scientific">Pseudomonas synxantha</name>
    <dbReference type="NCBI Taxonomy" id="47883"/>
    <lineage>
        <taxon>Bacteria</taxon>
        <taxon>Pseudomonadati</taxon>
        <taxon>Pseudomonadota</taxon>
        <taxon>Gammaproteobacteria</taxon>
        <taxon>Pseudomonadales</taxon>
        <taxon>Pseudomonadaceae</taxon>
        <taxon>Pseudomonas</taxon>
    </lineage>
</organism>
<dbReference type="EMBL" id="JAVDSD010000011">
    <property type="protein sequence ID" value="MDR6609361.1"/>
    <property type="molecule type" value="Genomic_DNA"/>
</dbReference>
<accession>A0ACC6JSV8</accession>
<dbReference type="Proteomes" id="UP001259420">
    <property type="component" value="Unassembled WGS sequence"/>
</dbReference>
<proteinExistence type="predicted"/>
<evidence type="ECO:0000313" key="2">
    <source>
        <dbReference type="Proteomes" id="UP001259420"/>
    </source>
</evidence>